<dbReference type="VEuPathDB" id="FungiDB:B9J08_000737"/>
<feature type="transmembrane region" description="Helical" evidence="12">
    <location>
        <begin position="384"/>
        <end position="402"/>
    </location>
</feature>
<feature type="transmembrane region" description="Helical" evidence="12">
    <location>
        <begin position="189"/>
        <end position="214"/>
    </location>
</feature>
<dbReference type="VEuPathDB" id="FungiDB:CJJ09_002697"/>
<accession>A0A0L0P5T6</accession>
<evidence type="ECO:0000256" key="4">
    <source>
        <dbReference type="ARBA" id="ARBA00022676"/>
    </source>
</evidence>
<proteinExistence type="inferred from homology"/>
<keyword evidence="9 12" id="KW-0472">Membrane</keyword>
<comment type="function">
    <text evidence="10">Mannosyltransferase that operates in the biosynthetic pathway of dolichol-linked oligosaccharides, the glycan precursors employed in protein asparagine (N)-glycosylation. The assembly of dolichol-linked oligosaccharides begins on the cytosolic side of the endoplasmic reticulum membrane and finishes in its lumen. The sequential addition of sugars to dolichol pyrophosphate produces dolichol-linked oligosaccharides containing fourteen sugars, including two GlcNAcs, nine mannoses and three glucoses. Once assembled, the oligosaccharide is transferred from the lipid to nascent proteins by oligosaccharyltransferases. In the lumen of the endoplasmic reticulum, adds the eighth mannose residue in an alpha-1,6 linkage onto Man(7)GlcNAc(2)-PP-dolichol to produce Man(8)GlcNAc(2)-PP-dolichol.</text>
</comment>
<dbReference type="VEuPathDB" id="FungiDB:CJJ07_000574"/>
<feature type="transmembrane region" description="Helical" evidence="12">
    <location>
        <begin position="353"/>
        <end position="372"/>
    </location>
</feature>
<dbReference type="VEuPathDB" id="FungiDB:QG37_01592"/>
<comment type="subcellular location">
    <subcellularLocation>
        <location evidence="1 12">Endoplasmic reticulum membrane</location>
        <topology evidence="1 12">Multi-pass membrane protein</topology>
    </subcellularLocation>
</comment>
<evidence type="ECO:0000256" key="12">
    <source>
        <dbReference type="RuleBase" id="RU363075"/>
    </source>
</evidence>
<evidence type="ECO:0000313" key="13">
    <source>
        <dbReference type="EMBL" id="KNE01401.1"/>
    </source>
</evidence>
<keyword evidence="7 12" id="KW-0256">Endoplasmic reticulum</keyword>
<dbReference type="GO" id="GO:0005789">
    <property type="term" value="C:endoplasmic reticulum membrane"/>
    <property type="evidence" value="ECO:0007669"/>
    <property type="project" value="UniProtKB-SubCell"/>
</dbReference>
<comment type="pathway">
    <text evidence="2">Protein modification; protein glycosylation.</text>
</comment>
<feature type="transmembrane region" description="Helical" evidence="12">
    <location>
        <begin position="226"/>
        <end position="247"/>
    </location>
</feature>
<dbReference type="InterPro" id="IPR005599">
    <property type="entry name" value="GPI_mannosylTrfase"/>
</dbReference>
<dbReference type="GO" id="GO:0052917">
    <property type="term" value="F:dol-P-Man:Man(7)GlcNAc(2)-PP-Dol alpha-1,6-mannosyltransferase activity"/>
    <property type="evidence" value="ECO:0007669"/>
    <property type="project" value="UniProtKB-EC"/>
</dbReference>
<dbReference type="VEuPathDB" id="FungiDB:CJI96_0003362"/>
<dbReference type="VEuPathDB" id="FungiDB:CJI97_000738"/>
<sequence length="627" mass="70913">MKFVYLLDVLFIAAIAYHLALAPYTKVEESFNIQAIHDIINYGVYPPEQIELYDHKQFPGAVPRTFVGSLLIGGIVKGIDVAYSMLKGKLLAQSEDGNQLVAQYAARGVLGVANFLGLRYLRESLSKVAFCERNSKVKGAIGVFYTLFMLVQFHVPYYATRTLPNFIALPFVTFAFGKLVKGDMSGLTWLSFTACIFRVEIGVFAATISFVSSLIYGQSDIRINTFLLAVGAIVGVMVSVTVDSYFWGEWLWPEFESFRFNILHGKSVEWGVEPYGAYFKKYLLNFFRPPHVLLLAVLGLLVDPANDGTPTEVTEDNKLVVTHPARNSLRVLSLSSILYIAFMSRQPHKEWRFIVYVVPILTLQAANGMANITRKLPVLFAHKLLFFIMLASVGVSIIYTSMMSYASSFNYPGGEAVTFLDNYLLQNRAGDSVLVHMDVASCMSGVTKFTELHALNIQYDKTEEIEEVSRLWNNFTHLITEVDMDKQSTESTLIKYEPNHWKKLKTVESFDHVNFFPFVYTVQHIQQYQALPPEISPTGTSDPWDYVEKLKKFLRNVVVTKDYLYVYERTEKDAIPVYIKLDEDEPVSSPQEVPVSEPAPIDEDAIKDAINEEFDSFEDAHATVLHV</sequence>
<evidence type="ECO:0000256" key="6">
    <source>
        <dbReference type="ARBA" id="ARBA00022692"/>
    </source>
</evidence>
<gene>
    <name evidence="13" type="ORF">QG37_01592</name>
</gene>
<evidence type="ECO:0000256" key="7">
    <source>
        <dbReference type="ARBA" id="ARBA00022824"/>
    </source>
</evidence>
<evidence type="ECO:0000256" key="2">
    <source>
        <dbReference type="ARBA" id="ARBA00004922"/>
    </source>
</evidence>
<dbReference type="Proteomes" id="UP000037122">
    <property type="component" value="Unassembled WGS sequence"/>
</dbReference>
<protein>
    <recommendedName>
        <fullName evidence="12">Mannosyltransferase</fullName>
        <ecNumber evidence="12">2.4.1.-</ecNumber>
    </recommendedName>
</protein>
<dbReference type="Pfam" id="PF03901">
    <property type="entry name" value="Glyco_transf_22"/>
    <property type="match status" value="1"/>
</dbReference>
<feature type="transmembrane region" description="Helical" evidence="12">
    <location>
        <begin position="142"/>
        <end position="159"/>
    </location>
</feature>
<reference evidence="14" key="1">
    <citation type="journal article" date="2015" name="BMC Genomics">
        <title>Draft genome of a commonly misdiagnosed multidrug resistant pathogen Candida auris.</title>
        <authorList>
            <person name="Chatterjee S."/>
            <person name="Alampalli S.V."/>
            <person name="Nageshan R.K."/>
            <person name="Chettiar S.T."/>
            <person name="Joshi S."/>
            <person name="Tatu U.S."/>
        </authorList>
    </citation>
    <scope>NUCLEOTIDE SEQUENCE [LARGE SCALE GENOMIC DNA]</scope>
    <source>
        <strain evidence="14">6684</strain>
    </source>
</reference>
<comment type="caution">
    <text evidence="13">The sequence shown here is derived from an EMBL/GenBank/DDBJ whole genome shotgun (WGS) entry which is preliminary data.</text>
</comment>
<evidence type="ECO:0000256" key="10">
    <source>
        <dbReference type="ARBA" id="ARBA00044721"/>
    </source>
</evidence>
<comment type="similarity">
    <text evidence="3 12">Belongs to the glycosyltransferase 22 family.</text>
</comment>
<dbReference type="PANTHER" id="PTHR22760">
    <property type="entry name" value="GLYCOSYLTRANSFERASE"/>
    <property type="match status" value="1"/>
</dbReference>
<evidence type="ECO:0000256" key="8">
    <source>
        <dbReference type="ARBA" id="ARBA00022989"/>
    </source>
</evidence>
<evidence type="ECO:0000313" key="14">
    <source>
        <dbReference type="Proteomes" id="UP000037122"/>
    </source>
</evidence>
<keyword evidence="4 12" id="KW-0328">Glycosyltransferase</keyword>
<dbReference type="AlphaFoldDB" id="A0A0L0P5T6"/>
<evidence type="ECO:0000256" key="1">
    <source>
        <dbReference type="ARBA" id="ARBA00004477"/>
    </source>
</evidence>
<feature type="transmembrane region" description="Helical" evidence="12">
    <location>
        <begin position="6"/>
        <end position="24"/>
    </location>
</feature>
<evidence type="ECO:0000256" key="5">
    <source>
        <dbReference type="ARBA" id="ARBA00022679"/>
    </source>
</evidence>
<keyword evidence="8 12" id="KW-1133">Transmembrane helix</keyword>
<comment type="catalytic activity">
    <reaction evidence="11">
        <text>an alpha-D-Man-(1-&gt;2)-alpha-D-Man-(1-&gt;2)-alpha-D-Man-(1-&gt;3)-[alpha-D-Man-(1-&gt;2)-alpha-D-Man-(1-&gt;3)-alpha-D-Man-(1-&gt;6)]-beta-D-Man-(1-&gt;4)-beta-D-GlcNAc-(1-&gt;4)-alpha-D-GlcNAc-diphospho-di-trans,poly-cis-dolichol + a di-trans,poly-cis-dolichyl beta-D-mannosyl phosphate = an alpha-D-Man-(1-&gt;2)-alpha-D-Man-(1-&gt;2)-alpha-D-Man-(1-&gt;3)-[alpha-D-Man-(1-&gt;2)-alpha-D-Man-(1-&gt;3)-[alpha-D-Man-(1-&gt;6)]-alpha-D-Man-(1-&gt;6)]-beta-D-Man-(1-&gt;4)-beta-D-GlcNAc-(1-&gt;4)-alpha-D-GlcNAc-diphospho-di-trans,poly-cis-dolichol + a di-trans,poly-cis-dolichyl phosphate + H(+)</text>
        <dbReference type="Rhea" id="RHEA:29535"/>
        <dbReference type="Rhea" id="RHEA-COMP:19498"/>
        <dbReference type="Rhea" id="RHEA-COMP:19501"/>
        <dbReference type="Rhea" id="RHEA-COMP:19518"/>
        <dbReference type="Rhea" id="RHEA-COMP:19519"/>
        <dbReference type="ChEBI" id="CHEBI:15378"/>
        <dbReference type="ChEBI" id="CHEBI:57683"/>
        <dbReference type="ChEBI" id="CHEBI:58211"/>
        <dbReference type="ChEBI" id="CHEBI:132517"/>
        <dbReference type="ChEBI" id="CHEBI:132519"/>
        <dbReference type="EC" id="2.4.1.260"/>
    </reaction>
    <physiologicalReaction direction="left-to-right" evidence="11">
        <dbReference type="Rhea" id="RHEA:29536"/>
    </physiologicalReaction>
</comment>
<evidence type="ECO:0000256" key="11">
    <source>
        <dbReference type="ARBA" id="ARBA00048899"/>
    </source>
</evidence>
<dbReference type="EC" id="2.4.1.-" evidence="12"/>
<evidence type="ECO:0000256" key="9">
    <source>
        <dbReference type="ARBA" id="ARBA00023136"/>
    </source>
</evidence>
<dbReference type="GO" id="GO:0006487">
    <property type="term" value="P:protein N-linked glycosylation"/>
    <property type="evidence" value="ECO:0007669"/>
    <property type="project" value="TreeGrafter"/>
</dbReference>
<name>A0A0L0P5T6_CANAR</name>
<dbReference type="PANTHER" id="PTHR22760:SF1">
    <property type="entry name" value="DOL-P-MAN:MAN(7)GLCNAC(2)-PP-DOL ALPHA-1,6-MANNOSYLTRANSFERASE"/>
    <property type="match status" value="1"/>
</dbReference>
<keyword evidence="6 12" id="KW-0812">Transmembrane</keyword>
<organism evidence="13 14">
    <name type="scientific">Candidozyma auris</name>
    <name type="common">Yeast</name>
    <name type="synonym">Candida auris</name>
    <dbReference type="NCBI Taxonomy" id="498019"/>
    <lineage>
        <taxon>Eukaryota</taxon>
        <taxon>Fungi</taxon>
        <taxon>Dikarya</taxon>
        <taxon>Ascomycota</taxon>
        <taxon>Saccharomycotina</taxon>
        <taxon>Pichiomycetes</taxon>
        <taxon>Metschnikowiaceae</taxon>
        <taxon>Candidozyma</taxon>
    </lineage>
</organism>
<dbReference type="EMBL" id="LGST01000012">
    <property type="protein sequence ID" value="KNE01401.1"/>
    <property type="molecule type" value="Genomic_DNA"/>
</dbReference>
<evidence type="ECO:0000256" key="3">
    <source>
        <dbReference type="ARBA" id="ARBA00007063"/>
    </source>
</evidence>
<dbReference type="UniPathway" id="UPA00378"/>
<keyword evidence="5" id="KW-0808">Transferase</keyword>